<proteinExistence type="predicted"/>
<evidence type="ECO:0000256" key="2">
    <source>
        <dbReference type="SAM" id="Phobius"/>
    </source>
</evidence>
<evidence type="ECO:0000256" key="1">
    <source>
        <dbReference type="SAM" id="MobiDB-lite"/>
    </source>
</evidence>
<dbReference type="Proteomes" id="UP000186218">
    <property type="component" value="Unassembled WGS sequence"/>
</dbReference>
<keyword evidence="2" id="KW-0812">Transmembrane</keyword>
<dbReference type="STRING" id="1344003.SAMN05445060_2739"/>
<reference evidence="3 4" key="1">
    <citation type="submission" date="2017-01" db="EMBL/GenBank/DDBJ databases">
        <authorList>
            <person name="Mah S.A."/>
            <person name="Swanson W.J."/>
            <person name="Moy G.W."/>
            <person name="Vacquier V.D."/>
        </authorList>
    </citation>
    <scope>NUCLEOTIDE SEQUENCE [LARGE SCALE GENOMIC DNA]</scope>
    <source>
        <strain evidence="3 4">CPCC 203464</strain>
    </source>
</reference>
<organism evidence="3 4">
    <name type="scientific">Williamsia sterculiae</name>
    <dbReference type="NCBI Taxonomy" id="1344003"/>
    <lineage>
        <taxon>Bacteria</taxon>
        <taxon>Bacillati</taxon>
        <taxon>Actinomycetota</taxon>
        <taxon>Actinomycetes</taxon>
        <taxon>Mycobacteriales</taxon>
        <taxon>Nocardiaceae</taxon>
        <taxon>Williamsia</taxon>
    </lineage>
</organism>
<feature type="transmembrane region" description="Helical" evidence="2">
    <location>
        <begin position="65"/>
        <end position="84"/>
    </location>
</feature>
<feature type="compositionally biased region" description="Low complexity" evidence="1">
    <location>
        <begin position="173"/>
        <end position="189"/>
    </location>
</feature>
<protein>
    <submittedName>
        <fullName evidence="3">Uncharacterized protein</fullName>
    </submittedName>
</protein>
<dbReference type="EMBL" id="FTNT01000008">
    <property type="protein sequence ID" value="SIS11490.1"/>
    <property type="molecule type" value="Genomic_DNA"/>
</dbReference>
<feature type="region of interest" description="Disordered" evidence="1">
    <location>
        <begin position="173"/>
        <end position="268"/>
    </location>
</feature>
<keyword evidence="2" id="KW-1133">Transmembrane helix</keyword>
<feature type="compositionally biased region" description="Polar residues" evidence="1">
    <location>
        <begin position="193"/>
        <end position="208"/>
    </location>
</feature>
<evidence type="ECO:0000313" key="4">
    <source>
        <dbReference type="Proteomes" id="UP000186218"/>
    </source>
</evidence>
<feature type="transmembrane region" description="Helical" evidence="2">
    <location>
        <begin position="37"/>
        <end position="59"/>
    </location>
</feature>
<evidence type="ECO:0000313" key="3">
    <source>
        <dbReference type="EMBL" id="SIS11490.1"/>
    </source>
</evidence>
<feature type="transmembrane region" description="Helical" evidence="2">
    <location>
        <begin position="96"/>
        <end position="118"/>
    </location>
</feature>
<keyword evidence="4" id="KW-1185">Reference proteome</keyword>
<keyword evidence="2" id="KW-0472">Membrane</keyword>
<gene>
    <name evidence="3" type="ORF">SAMN05445060_2739</name>
</gene>
<sequence length="268" mass="27818">MSGGPFSQPVEQRMAAGARGELLKTVPIVQQGRKNDVPWVIGIYAGGVVLSMILTGVFYDSAAARVVSTLFVWAMWIAIAYLFVAIGTKLAHNMATWGIALVAGVLAVLSTIGNVIALSTLNTANNLFAGTSVHLPGAGTYGTLMVVNAAVAAIAFTLTVKMSRAMKNLSSAPAAPGAPAALEPAPQQPNVGYPTQQAPSVGYPTNATPAAGYPAQSPQPTTGYPSVGYPQQAPATGFASNAQSQYPSPPRHEPKTYDDQAPHPDMWQ</sequence>
<name>A0A1N7GG00_9NOCA</name>
<feature type="transmembrane region" description="Helical" evidence="2">
    <location>
        <begin position="138"/>
        <end position="160"/>
    </location>
</feature>
<feature type="compositionally biased region" description="Basic and acidic residues" evidence="1">
    <location>
        <begin position="250"/>
        <end position="262"/>
    </location>
</feature>
<dbReference type="AlphaFoldDB" id="A0A1N7GG00"/>
<accession>A0A1N7GG00</accession>